<comment type="caution">
    <text evidence="1">The sequence shown here is derived from an EMBL/GenBank/DDBJ whole genome shotgun (WGS) entry which is preliminary data.</text>
</comment>
<organism evidence="1 2">
    <name type="scientific">Nephila pilipes</name>
    <name type="common">Giant wood spider</name>
    <name type="synonym">Nephila maculata</name>
    <dbReference type="NCBI Taxonomy" id="299642"/>
    <lineage>
        <taxon>Eukaryota</taxon>
        <taxon>Metazoa</taxon>
        <taxon>Ecdysozoa</taxon>
        <taxon>Arthropoda</taxon>
        <taxon>Chelicerata</taxon>
        <taxon>Arachnida</taxon>
        <taxon>Araneae</taxon>
        <taxon>Araneomorphae</taxon>
        <taxon>Entelegynae</taxon>
        <taxon>Araneoidea</taxon>
        <taxon>Nephilidae</taxon>
        <taxon>Nephila</taxon>
    </lineage>
</organism>
<dbReference type="AlphaFoldDB" id="A0A8X6JH34"/>
<protein>
    <submittedName>
        <fullName evidence="1">Uncharacterized protein</fullName>
    </submittedName>
</protein>
<evidence type="ECO:0000313" key="2">
    <source>
        <dbReference type="Proteomes" id="UP000887013"/>
    </source>
</evidence>
<proteinExistence type="predicted"/>
<gene>
    <name evidence="1" type="ORF">NPIL_235201</name>
</gene>
<dbReference type="EMBL" id="BMAW01087456">
    <property type="protein sequence ID" value="GFS29886.1"/>
    <property type="molecule type" value="Genomic_DNA"/>
</dbReference>
<dbReference type="Proteomes" id="UP000887013">
    <property type="component" value="Unassembled WGS sequence"/>
</dbReference>
<keyword evidence="2" id="KW-1185">Reference proteome</keyword>
<name>A0A8X6JH34_NEPPI</name>
<evidence type="ECO:0000313" key="1">
    <source>
        <dbReference type="EMBL" id="GFS29886.1"/>
    </source>
</evidence>
<accession>A0A8X6JH34</accession>
<reference evidence="1" key="1">
    <citation type="submission" date="2020-08" db="EMBL/GenBank/DDBJ databases">
        <title>Multicomponent nature underlies the extraordinary mechanical properties of spider dragline silk.</title>
        <authorList>
            <person name="Kono N."/>
            <person name="Nakamura H."/>
            <person name="Mori M."/>
            <person name="Yoshida Y."/>
            <person name="Ohtoshi R."/>
            <person name="Malay A.D."/>
            <person name="Moran D.A.P."/>
            <person name="Tomita M."/>
            <person name="Numata K."/>
            <person name="Arakawa K."/>
        </authorList>
    </citation>
    <scope>NUCLEOTIDE SEQUENCE</scope>
</reference>
<sequence>MLFSRFVMSVQRNHAIYKLPTRHMDRHTPLFVIPLVTHVYRYIFPMDYILTSILLQKQLFDPPGTACTETQCCARVTDDSCENETVVPNPSY</sequence>